<keyword evidence="1" id="KW-0812">Transmembrane</keyword>
<dbReference type="EMBL" id="JACHHV010000008">
    <property type="protein sequence ID" value="MBB5887841.1"/>
    <property type="molecule type" value="Genomic_DNA"/>
</dbReference>
<gene>
    <name evidence="2" type="ORF">HNQ37_000718</name>
</gene>
<evidence type="ECO:0008006" key="4">
    <source>
        <dbReference type="Google" id="ProtNLM"/>
    </source>
</evidence>
<evidence type="ECO:0000256" key="1">
    <source>
        <dbReference type="SAM" id="Phobius"/>
    </source>
</evidence>
<comment type="caution">
    <text evidence="2">The sequence shown here is derived from an EMBL/GenBank/DDBJ whole genome shotgun (WGS) entry which is preliminary data.</text>
</comment>
<dbReference type="RefSeq" id="WP_183539362.1">
    <property type="nucleotide sequence ID" value="NZ_DASWOY010000027.1"/>
</dbReference>
<dbReference type="Proteomes" id="UP000562464">
    <property type="component" value="Unassembled WGS sequence"/>
</dbReference>
<evidence type="ECO:0000313" key="2">
    <source>
        <dbReference type="EMBL" id="MBB5887841.1"/>
    </source>
</evidence>
<evidence type="ECO:0000313" key="3">
    <source>
        <dbReference type="Proteomes" id="UP000562464"/>
    </source>
</evidence>
<protein>
    <recommendedName>
        <fullName evidence="4">Phage shock protein G</fullName>
    </recommendedName>
</protein>
<accession>A0A841C8G8</accession>
<keyword evidence="3" id="KW-1185">Reference proteome</keyword>
<feature type="transmembrane region" description="Helical" evidence="1">
    <location>
        <begin position="30"/>
        <end position="60"/>
    </location>
</feature>
<name>A0A841C8G8_9LACT</name>
<organism evidence="2 3">
    <name type="scientific">Lactovum miscens</name>
    <dbReference type="NCBI Taxonomy" id="190387"/>
    <lineage>
        <taxon>Bacteria</taxon>
        <taxon>Bacillati</taxon>
        <taxon>Bacillota</taxon>
        <taxon>Bacilli</taxon>
        <taxon>Lactobacillales</taxon>
        <taxon>Streptococcaceae</taxon>
        <taxon>Lactovum</taxon>
    </lineage>
</organism>
<proteinExistence type="predicted"/>
<dbReference type="AlphaFoldDB" id="A0A841C8G8"/>
<sequence length="77" mass="8948">MFLLIVLIVLAAIFVRGAFRIILPILLSLLLLRMFIGAVFWLLSPQFLIPALILAVGIWIGKLISDRRRRSNQKYWR</sequence>
<reference evidence="2 3" key="1">
    <citation type="submission" date="2020-08" db="EMBL/GenBank/DDBJ databases">
        <title>Genomic Encyclopedia of Type Strains, Phase IV (KMG-IV): sequencing the most valuable type-strain genomes for metagenomic binning, comparative biology and taxonomic classification.</title>
        <authorList>
            <person name="Goeker M."/>
        </authorList>
    </citation>
    <scope>NUCLEOTIDE SEQUENCE [LARGE SCALE GENOMIC DNA]</scope>
    <source>
        <strain evidence="2 3">DSM 14925</strain>
    </source>
</reference>
<keyword evidence="1" id="KW-0472">Membrane</keyword>
<keyword evidence="1" id="KW-1133">Transmembrane helix</keyword>